<dbReference type="Pfam" id="PF02470">
    <property type="entry name" value="MlaD"/>
    <property type="match status" value="1"/>
</dbReference>
<keyword evidence="2" id="KW-0812">Transmembrane</keyword>
<sequence>MEPKNVKLKLSREIKTGIIVIGGILLFILGYSYLKATPLFDDSKTFYAIYDNVGGLQTGTQVSINGFSVGKVNNIQFKDNSGKLVVTFSVANSFEFSRNSKAELFDTGIIGGKGIQIVPMFDGAPMAQSGDTLVTNTRPGLTELVQQKLTPLQLKVEGAVSHADTLLMNVNEVLDDKTKRNLRESIQGLTAVMESFQKSAGTLNEMLDKNKAHIDSSLSNVDRLTTNFAQLSDSLAAANLGETIRNLESTMNNLNDILAKIEQGEGTMGKLMKDEDLYNNLTEASRELDLLLQDFRLNPKRYVNVSVFGKKQIEYSLPENDPALINNE</sequence>
<name>A0ABQ1QSY0_9FLAO</name>
<keyword evidence="2" id="KW-0472">Membrane</keyword>
<gene>
    <name evidence="4" type="ORF">GCM10011361_05460</name>
</gene>
<feature type="coiled-coil region" evidence="1">
    <location>
        <begin position="237"/>
        <end position="264"/>
    </location>
</feature>
<accession>A0ABQ1QSY0</accession>
<comment type="caution">
    <text evidence="4">The sequence shown here is derived from an EMBL/GenBank/DDBJ whole genome shotgun (WGS) entry which is preliminary data.</text>
</comment>
<protein>
    <submittedName>
        <fullName evidence="4">Organic solvent ABC transporter substrate-binding protein</fullName>
    </submittedName>
</protein>
<evidence type="ECO:0000256" key="2">
    <source>
        <dbReference type="SAM" id="Phobius"/>
    </source>
</evidence>
<proteinExistence type="predicted"/>
<keyword evidence="5" id="KW-1185">Reference proteome</keyword>
<reference evidence="5" key="1">
    <citation type="journal article" date="2019" name="Int. J. Syst. Evol. Microbiol.">
        <title>The Global Catalogue of Microorganisms (GCM) 10K type strain sequencing project: providing services to taxonomists for standard genome sequencing and annotation.</title>
        <authorList>
            <consortium name="The Broad Institute Genomics Platform"/>
            <consortium name="The Broad Institute Genome Sequencing Center for Infectious Disease"/>
            <person name="Wu L."/>
            <person name="Ma J."/>
        </authorList>
    </citation>
    <scope>NUCLEOTIDE SEQUENCE [LARGE SCALE GENOMIC DNA]</scope>
    <source>
        <strain evidence="5">CGMCC 1.12606</strain>
    </source>
</reference>
<dbReference type="PANTHER" id="PTHR33371">
    <property type="entry name" value="INTERMEMBRANE PHOSPHOLIPID TRANSPORT SYSTEM BINDING PROTEIN MLAD-RELATED"/>
    <property type="match status" value="1"/>
</dbReference>
<dbReference type="Proteomes" id="UP000625780">
    <property type="component" value="Unassembled WGS sequence"/>
</dbReference>
<keyword evidence="2" id="KW-1133">Transmembrane helix</keyword>
<feature type="domain" description="Mce/MlaD" evidence="3">
    <location>
        <begin position="43"/>
        <end position="119"/>
    </location>
</feature>
<dbReference type="InterPro" id="IPR052336">
    <property type="entry name" value="MlaD_Phospholipid_Transporter"/>
</dbReference>
<organism evidence="4 5">
    <name type="scientific">Muriicola marianensis</name>
    <dbReference type="NCBI Taxonomy" id="1324801"/>
    <lineage>
        <taxon>Bacteria</taxon>
        <taxon>Pseudomonadati</taxon>
        <taxon>Bacteroidota</taxon>
        <taxon>Flavobacteriia</taxon>
        <taxon>Flavobacteriales</taxon>
        <taxon>Flavobacteriaceae</taxon>
        <taxon>Muriicola</taxon>
    </lineage>
</organism>
<dbReference type="EMBL" id="BMFH01000001">
    <property type="protein sequence ID" value="GGD41332.1"/>
    <property type="molecule type" value="Genomic_DNA"/>
</dbReference>
<evidence type="ECO:0000259" key="3">
    <source>
        <dbReference type="Pfam" id="PF02470"/>
    </source>
</evidence>
<keyword evidence="1" id="KW-0175">Coiled coil</keyword>
<dbReference type="InterPro" id="IPR003399">
    <property type="entry name" value="Mce/MlaD"/>
</dbReference>
<evidence type="ECO:0000313" key="5">
    <source>
        <dbReference type="Proteomes" id="UP000625780"/>
    </source>
</evidence>
<evidence type="ECO:0000256" key="1">
    <source>
        <dbReference type="SAM" id="Coils"/>
    </source>
</evidence>
<evidence type="ECO:0000313" key="4">
    <source>
        <dbReference type="EMBL" id="GGD41332.1"/>
    </source>
</evidence>
<dbReference type="PANTHER" id="PTHR33371:SF4">
    <property type="entry name" value="INTERMEMBRANE PHOSPHOLIPID TRANSPORT SYSTEM BINDING PROTEIN MLAD"/>
    <property type="match status" value="1"/>
</dbReference>
<feature type="transmembrane region" description="Helical" evidence="2">
    <location>
        <begin position="16"/>
        <end position="34"/>
    </location>
</feature>